<dbReference type="AlphaFoldDB" id="A0AAN9N9Q9"/>
<evidence type="ECO:0000313" key="3">
    <source>
        <dbReference type="Proteomes" id="UP001374584"/>
    </source>
</evidence>
<dbReference type="Proteomes" id="UP001374584">
    <property type="component" value="Unassembled WGS sequence"/>
</dbReference>
<evidence type="ECO:0000313" key="2">
    <source>
        <dbReference type="EMBL" id="KAK7369100.1"/>
    </source>
</evidence>
<dbReference type="EMBL" id="JAYMYR010000004">
    <property type="protein sequence ID" value="KAK7369100.1"/>
    <property type="molecule type" value="Genomic_DNA"/>
</dbReference>
<comment type="caution">
    <text evidence="2">The sequence shown here is derived from an EMBL/GenBank/DDBJ whole genome shotgun (WGS) entry which is preliminary data.</text>
</comment>
<feature type="compositionally biased region" description="Basic and acidic residues" evidence="1">
    <location>
        <begin position="175"/>
        <end position="184"/>
    </location>
</feature>
<reference evidence="2 3" key="1">
    <citation type="submission" date="2024-01" db="EMBL/GenBank/DDBJ databases">
        <title>The genomes of 5 underutilized Papilionoideae crops provide insights into root nodulation and disease resistanc.</title>
        <authorList>
            <person name="Jiang F."/>
        </authorList>
    </citation>
    <scope>NUCLEOTIDE SEQUENCE [LARGE SCALE GENOMIC DNA]</scope>
    <source>
        <strain evidence="2">JINMINGXINNONG_FW02</strain>
        <tissue evidence="2">Leaves</tissue>
    </source>
</reference>
<name>A0AAN9N9Q9_PHACN</name>
<feature type="region of interest" description="Disordered" evidence="1">
    <location>
        <begin position="160"/>
        <end position="184"/>
    </location>
</feature>
<accession>A0AAN9N9Q9</accession>
<organism evidence="2 3">
    <name type="scientific">Phaseolus coccineus</name>
    <name type="common">Scarlet runner bean</name>
    <name type="synonym">Phaseolus multiflorus</name>
    <dbReference type="NCBI Taxonomy" id="3886"/>
    <lineage>
        <taxon>Eukaryota</taxon>
        <taxon>Viridiplantae</taxon>
        <taxon>Streptophyta</taxon>
        <taxon>Embryophyta</taxon>
        <taxon>Tracheophyta</taxon>
        <taxon>Spermatophyta</taxon>
        <taxon>Magnoliopsida</taxon>
        <taxon>eudicotyledons</taxon>
        <taxon>Gunneridae</taxon>
        <taxon>Pentapetalae</taxon>
        <taxon>rosids</taxon>
        <taxon>fabids</taxon>
        <taxon>Fabales</taxon>
        <taxon>Fabaceae</taxon>
        <taxon>Papilionoideae</taxon>
        <taxon>50 kb inversion clade</taxon>
        <taxon>NPAAA clade</taxon>
        <taxon>indigoferoid/millettioid clade</taxon>
        <taxon>Phaseoleae</taxon>
        <taxon>Phaseolus</taxon>
    </lineage>
</organism>
<proteinExistence type="predicted"/>
<sequence>MDKNLVSFESLINCRMKLIKEKITGIRANFVLEFHMGITYYSGIYRDIDLRPHVCEGTEKLLLMFRCFTVLTNTDLSAYTTPKSADNLGKWVRTIRKPCMIYIMGFKLNFNDELTKAGIPSSQKGYLKDIYTEVKEVYIDGVKIGCGHSGNDILMRRQKKREEKNRNDLSSLSQLKERGKQWTL</sequence>
<gene>
    <name evidence="2" type="ORF">VNO80_11134</name>
</gene>
<keyword evidence="3" id="KW-1185">Reference proteome</keyword>
<protein>
    <submittedName>
        <fullName evidence="2">Uncharacterized protein</fullName>
    </submittedName>
</protein>
<evidence type="ECO:0000256" key="1">
    <source>
        <dbReference type="SAM" id="MobiDB-lite"/>
    </source>
</evidence>